<accession>A0A9W9BYY0</accession>
<evidence type="ECO:0000313" key="7">
    <source>
        <dbReference type="EMBL" id="KAJ4335216.1"/>
    </source>
</evidence>
<evidence type="ECO:0000256" key="5">
    <source>
        <dbReference type="PROSITE-ProRule" id="PRU01016"/>
    </source>
</evidence>
<dbReference type="InterPro" id="IPR050390">
    <property type="entry name" value="C5-Methyltransferase"/>
</dbReference>
<feature type="region of interest" description="Disordered" evidence="6">
    <location>
        <begin position="309"/>
        <end position="336"/>
    </location>
</feature>
<dbReference type="PANTHER" id="PTHR10629">
    <property type="entry name" value="CYTOSINE-SPECIFIC METHYLTRANSFERASE"/>
    <property type="match status" value="1"/>
</dbReference>
<dbReference type="AlphaFoldDB" id="A0A9W9BYY0"/>
<keyword evidence="3 5" id="KW-0808">Transferase</keyword>
<dbReference type="EC" id="2.1.1.37" evidence="1"/>
<evidence type="ECO:0000313" key="8">
    <source>
        <dbReference type="Proteomes" id="UP001140562"/>
    </source>
</evidence>
<keyword evidence="2 5" id="KW-0489">Methyltransferase</keyword>
<comment type="similarity">
    <text evidence="5">Belongs to the class I-like SAM-binding methyltransferase superfamily. C5-methyltransferase family.</text>
</comment>
<keyword evidence="4 5" id="KW-0949">S-adenosyl-L-methionine</keyword>
<feature type="region of interest" description="Disordered" evidence="6">
    <location>
        <begin position="670"/>
        <end position="700"/>
    </location>
</feature>
<protein>
    <recommendedName>
        <fullName evidence="1">DNA (cytosine-5-)-methyltransferase</fullName>
        <ecNumber evidence="1">2.1.1.37</ecNumber>
    </recommendedName>
</protein>
<dbReference type="OrthoDB" id="414133at2759"/>
<dbReference type="GO" id="GO:0003886">
    <property type="term" value="F:DNA (cytosine-5-)-methyltransferase activity"/>
    <property type="evidence" value="ECO:0007669"/>
    <property type="project" value="UniProtKB-EC"/>
</dbReference>
<reference evidence="7" key="1">
    <citation type="submission" date="2022-10" db="EMBL/GenBank/DDBJ databases">
        <title>Tapping the CABI collections for fungal endophytes: first genome assemblies for Collariella, Neodidymelliopsis, Ascochyta clinopodiicola, Didymella pomorum, Didymosphaeria variabile, Neocosmospora piperis and Neocucurbitaria cava.</title>
        <authorList>
            <person name="Hill R."/>
        </authorList>
    </citation>
    <scope>NUCLEOTIDE SEQUENCE</scope>
    <source>
        <strain evidence="7">IMI 360193</strain>
    </source>
</reference>
<keyword evidence="8" id="KW-1185">Reference proteome</keyword>
<feature type="compositionally biased region" description="Polar residues" evidence="6">
    <location>
        <begin position="670"/>
        <end position="682"/>
    </location>
</feature>
<sequence length="720" mass="80585">MFISSPYYVLDDEGEEYAGNDSDLELLDYGKRMTRLQALFLTNSNADSDSDEPMIFNSVENDQSPASSSPNTSSHRDCRDLEPHTSDSLTAPDVEIKKYRLSTGIVVEPGDTVELIDQSEQDAAANHSGDFLRVKHIIMGLSTDQVRLRGHILRRTKYVGQVFDWKLNELAMVLEVNADDDRSPLVAGLEDVDVSEVLRKRECVFTNKCYPLQYWRDQPGWNRFPLGTSKLEAVRQVFENGRLCCRVVYIRLTNQNGKDTSGVVRHLYSEEADKVEVAPPVRGPGLSREHSLIIEDDDEEDAVIVTEGLQGGRKRRARSDSVEAVESPPKRKSSLPVKSARYTFGDVFCGAGGASQGARQAGLHVTWGLDNDEDAITAHQLNNSDALHFCQNAHSFPPAGYDTKDLHVDILHLSPPCCYWSPAHTHDGPNDQANYEAIYTVGPILKAVKPRVATLEQTFGLMTHEQHRRNFKMLLNDIGKAGYDLRYKLQDMSKLGLVQKRKRLLIIAARRGTPLPPFPEDTHGESGSGLKPFTFIKDALRVMDRLGSRALDDPYHQPKPMASTKTPYDPRSFLKGCITTSGGDNYHYSGKRKYTPREMALFQSFPYDYQFFGRPTQAMKQVGNAFPPVIAEAMYKTIRTTLEAFDDGLIGAEDDLTDREGIFAQKLRLTSSDSSPTPQTFFDGSADFVDAPAPTPQSERYHDIESDDEEIVFLGSNTRH</sequence>
<dbReference type="PROSITE" id="PS51679">
    <property type="entry name" value="SAM_MT_C5"/>
    <property type="match status" value="1"/>
</dbReference>
<dbReference type="SUPFAM" id="SSF53335">
    <property type="entry name" value="S-adenosyl-L-methionine-dependent methyltransferases"/>
    <property type="match status" value="1"/>
</dbReference>
<feature type="compositionally biased region" description="Basic and acidic residues" evidence="6">
    <location>
        <begin position="74"/>
        <end position="85"/>
    </location>
</feature>
<evidence type="ECO:0000256" key="4">
    <source>
        <dbReference type="ARBA" id="ARBA00022691"/>
    </source>
</evidence>
<feature type="region of interest" description="Disordered" evidence="6">
    <location>
        <begin position="50"/>
        <end position="89"/>
    </location>
</feature>
<dbReference type="Gene3D" id="3.90.120.10">
    <property type="entry name" value="DNA Methylase, subunit A, domain 2"/>
    <property type="match status" value="1"/>
</dbReference>
<gene>
    <name evidence="7" type="ORF">N0V87_006255</name>
</gene>
<evidence type="ECO:0000256" key="6">
    <source>
        <dbReference type="SAM" id="MobiDB-lite"/>
    </source>
</evidence>
<dbReference type="GO" id="GO:0005634">
    <property type="term" value="C:nucleus"/>
    <property type="evidence" value="ECO:0007669"/>
    <property type="project" value="TreeGrafter"/>
</dbReference>
<dbReference type="Proteomes" id="UP001140562">
    <property type="component" value="Unassembled WGS sequence"/>
</dbReference>
<dbReference type="GO" id="GO:0003677">
    <property type="term" value="F:DNA binding"/>
    <property type="evidence" value="ECO:0007669"/>
    <property type="project" value="TreeGrafter"/>
</dbReference>
<dbReference type="GO" id="GO:0032259">
    <property type="term" value="P:methylation"/>
    <property type="evidence" value="ECO:0007669"/>
    <property type="project" value="UniProtKB-KW"/>
</dbReference>
<organism evidence="7 8">
    <name type="scientific">Didymella glomerata</name>
    <dbReference type="NCBI Taxonomy" id="749621"/>
    <lineage>
        <taxon>Eukaryota</taxon>
        <taxon>Fungi</taxon>
        <taxon>Dikarya</taxon>
        <taxon>Ascomycota</taxon>
        <taxon>Pezizomycotina</taxon>
        <taxon>Dothideomycetes</taxon>
        <taxon>Pleosporomycetidae</taxon>
        <taxon>Pleosporales</taxon>
        <taxon>Pleosporineae</taxon>
        <taxon>Didymellaceae</taxon>
        <taxon>Didymella</taxon>
    </lineage>
</organism>
<evidence type="ECO:0000256" key="3">
    <source>
        <dbReference type="ARBA" id="ARBA00022679"/>
    </source>
</evidence>
<evidence type="ECO:0000256" key="1">
    <source>
        <dbReference type="ARBA" id="ARBA00011975"/>
    </source>
</evidence>
<evidence type="ECO:0000256" key="2">
    <source>
        <dbReference type="ARBA" id="ARBA00022603"/>
    </source>
</evidence>
<dbReference type="Pfam" id="PF00145">
    <property type="entry name" value="DNA_methylase"/>
    <property type="match status" value="2"/>
</dbReference>
<dbReference type="InterPro" id="IPR001525">
    <property type="entry name" value="C5_MeTfrase"/>
</dbReference>
<dbReference type="PRINTS" id="PR00105">
    <property type="entry name" value="C5METTRFRASE"/>
</dbReference>
<dbReference type="Gene3D" id="3.40.50.150">
    <property type="entry name" value="Vaccinia Virus protein VP39"/>
    <property type="match status" value="1"/>
</dbReference>
<dbReference type="PANTHER" id="PTHR10629:SF52">
    <property type="entry name" value="DNA (CYTOSINE-5)-METHYLTRANSFERASE 1"/>
    <property type="match status" value="1"/>
</dbReference>
<dbReference type="GO" id="GO:0044027">
    <property type="term" value="P:negative regulation of gene expression via chromosomal CpG island methylation"/>
    <property type="evidence" value="ECO:0007669"/>
    <property type="project" value="TreeGrafter"/>
</dbReference>
<comment type="caution">
    <text evidence="7">The sequence shown here is derived from an EMBL/GenBank/DDBJ whole genome shotgun (WGS) entry which is preliminary data.</text>
</comment>
<feature type="active site" evidence="5">
    <location>
        <position position="417"/>
    </location>
</feature>
<name>A0A9W9BYY0_9PLEO</name>
<dbReference type="EMBL" id="JAPEUV010000064">
    <property type="protein sequence ID" value="KAJ4335216.1"/>
    <property type="molecule type" value="Genomic_DNA"/>
</dbReference>
<proteinExistence type="inferred from homology"/>
<feature type="compositionally biased region" description="Low complexity" evidence="6">
    <location>
        <begin position="64"/>
        <end position="73"/>
    </location>
</feature>
<dbReference type="InterPro" id="IPR029063">
    <property type="entry name" value="SAM-dependent_MTases_sf"/>
</dbReference>